<dbReference type="InterPro" id="IPR017853">
    <property type="entry name" value="GH"/>
</dbReference>
<dbReference type="SUPFAM" id="SSF49303">
    <property type="entry name" value="beta-Galactosidase/glucuronidase domain"/>
    <property type="match status" value="1"/>
</dbReference>
<feature type="compositionally biased region" description="Basic and acidic residues" evidence="13">
    <location>
        <begin position="424"/>
        <end position="435"/>
    </location>
</feature>
<dbReference type="InterPro" id="IPR041447">
    <property type="entry name" value="Mannosidase_ig"/>
</dbReference>
<dbReference type="InterPro" id="IPR018959">
    <property type="entry name" value="DUF1989"/>
</dbReference>
<feature type="compositionally biased region" description="Basic and acidic residues" evidence="13">
    <location>
        <begin position="389"/>
        <end position="403"/>
    </location>
</feature>
<dbReference type="Pfam" id="PF00172">
    <property type="entry name" value="Zn_clus"/>
    <property type="match status" value="1"/>
</dbReference>
<keyword evidence="8" id="KW-0326">Glycosidase</keyword>
<feature type="region of interest" description="Disordered" evidence="13">
    <location>
        <begin position="68"/>
        <end position="146"/>
    </location>
</feature>
<dbReference type="InterPro" id="IPR036864">
    <property type="entry name" value="Zn2-C6_fun-type_DNA-bd_sf"/>
</dbReference>
<dbReference type="Pfam" id="PF17786">
    <property type="entry name" value="Mannosidase_ig"/>
    <property type="match status" value="1"/>
</dbReference>
<feature type="compositionally biased region" description="Polar residues" evidence="13">
    <location>
        <begin position="670"/>
        <end position="689"/>
    </location>
</feature>
<evidence type="ECO:0000313" key="16">
    <source>
        <dbReference type="Proteomes" id="UP000308549"/>
    </source>
</evidence>
<dbReference type="InterPro" id="IPR001138">
    <property type="entry name" value="Zn2Cys6_DnaBD"/>
</dbReference>
<evidence type="ECO:0000256" key="7">
    <source>
        <dbReference type="ARBA" id="ARBA00023277"/>
    </source>
</evidence>
<dbReference type="InterPro" id="IPR013783">
    <property type="entry name" value="Ig-like_fold"/>
</dbReference>
<dbReference type="InterPro" id="IPR007219">
    <property type="entry name" value="XnlR_reg_dom"/>
</dbReference>
<protein>
    <recommendedName>
        <fullName evidence="11">Beta-mannosidase B</fullName>
        <ecNumber evidence="3">3.2.1.25</ecNumber>
    </recommendedName>
    <alternativeName>
        <fullName evidence="12">Mannanase B</fullName>
    </alternativeName>
</protein>
<evidence type="ECO:0000313" key="15">
    <source>
        <dbReference type="EMBL" id="TKA24473.1"/>
    </source>
</evidence>
<keyword evidence="16" id="KW-1185">Reference proteome</keyword>
<evidence type="ECO:0000256" key="10">
    <source>
        <dbReference type="ARBA" id="ARBA00038429"/>
    </source>
</evidence>
<feature type="domain" description="Zn(2)-C6 fungal-type" evidence="14">
    <location>
        <begin position="41"/>
        <end position="69"/>
    </location>
</feature>
<dbReference type="GO" id="GO:0000981">
    <property type="term" value="F:DNA-binding transcription factor activity, RNA polymerase II-specific"/>
    <property type="evidence" value="ECO:0007669"/>
    <property type="project" value="InterPro"/>
</dbReference>
<feature type="region of interest" description="Disordered" evidence="13">
    <location>
        <begin position="904"/>
        <end position="935"/>
    </location>
</feature>
<dbReference type="Gene3D" id="3.20.20.80">
    <property type="entry name" value="Glycosidases"/>
    <property type="match status" value="1"/>
</dbReference>
<keyword evidence="7" id="KW-0119">Carbohydrate metabolism</keyword>
<evidence type="ECO:0000256" key="6">
    <source>
        <dbReference type="ARBA" id="ARBA00023242"/>
    </source>
</evidence>
<evidence type="ECO:0000256" key="5">
    <source>
        <dbReference type="ARBA" id="ARBA00022801"/>
    </source>
</evidence>
<feature type="region of interest" description="Disordered" evidence="13">
    <location>
        <begin position="648"/>
        <end position="691"/>
    </location>
</feature>
<feature type="region of interest" description="Disordered" evidence="13">
    <location>
        <begin position="389"/>
        <end position="435"/>
    </location>
</feature>
<dbReference type="SMART" id="SM00066">
    <property type="entry name" value="GAL4"/>
    <property type="match status" value="1"/>
</dbReference>
<dbReference type="CDD" id="cd00067">
    <property type="entry name" value="GAL4"/>
    <property type="match status" value="1"/>
</dbReference>
<comment type="pathway">
    <text evidence="2">Glycan metabolism; N-glycan degradation.</text>
</comment>
<dbReference type="SMART" id="SM00906">
    <property type="entry name" value="Fungal_trans"/>
    <property type="match status" value="1"/>
</dbReference>
<evidence type="ECO:0000256" key="2">
    <source>
        <dbReference type="ARBA" id="ARBA00004740"/>
    </source>
</evidence>
<evidence type="ECO:0000256" key="11">
    <source>
        <dbReference type="ARBA" id="ARBA00041069"/>
    </source>
</evidence>
<feature type="compositionally biased region" description="Polar residues" evidence="13">
    <location>
        <begin position="905"/>
        <end position="935"/>
    </location>
</feature>
<dbReference type="InterPro" id="IPR008979">
    <property type="entry name" value="Galactose-bd-like_sf"/>
</dbReference>
<organism evidence="15 16">
    <name type="scientific">Salinomyces thailandicus</name>
    <dbReference type="NCBI Taxonomy" id="706561"/>
    <lineage>
        <taxon>Eukaryota</taxon>
        <taxon>Fungi</taxon>
        <taxon>Dikarya</taxon>
        <taxon>Ascomycota</taxon>
        <taxon>Pezizomycotina</taxon>
        <taxon>Dothideomycetes</taxon>
        <taxon>Dothideomycetidae</taxon>
        <taxon>Mycosphaerellales</taxon>
        <taxon>Teratosphaeriaceae</taxon>
        <taxon>Salinomyces</taxon>
    </lineage>
</organism>
<gene>
    <name evidence="15" type="ORF">B0A50_06630</name>
</gene>
<evidence type="ECO:0000259" key="14">
    <source>
        <dbReference type="PROSITE" id="PS50048"/>
    </source>
</evidence>
<dbReference type="Gene3D" id="2.60.120.260">
    <property type="entry name" value="Galactose-binding domain-like"/>
    <property type="match status" value="1"/>
</dbReference>
<dbReference type="InterPro" id="IPR006102">
    <property type="entry name" value="Ig-like_GH2"/>
</dbReference>
<dbReference type="GO" id="GO:0006351">
    <property type="term" value="P:DNA-templated transcription"/>
    <property type="evidence" value="ECO:0007669"/>
    <property type="project" value="InterPro"/>
</dbReference>
<evidence type="ECO:0000256" key="3">
    <source>
        <dbReference type="ARBA" id="ARBA00012754"/>
    </source>
</evidence>
<sequence length="2135" mass="238593">MNAGVQPEGDHAQQKSNQQKALRFVTNYGAPHPKRRRIGAACLTCRKRKTACSGERPFCETCRQNKLECAGYNPEPDGDGRKRSMSEVNTRQAPEVKEKQRVERAKRKSPPDARQEHGKDQDASVVVDPALSQTGPSQNGGEQSPRTVSSILAADLGTSGGPEPLFSGPRNRMPYFRWLGPTAIMPGFKQMVVKVKRQGGDPMGQSSTDENTSPSLGTTNIYSTTPAAVESDMRTPLNLPFYDTSPMPPSELITHLANTFFTHLGCNYHFLQRDRFLRDLEEKQVDAILVDAVCALAARFSTHPLLTKQPRDDPKSSSSDYGHAFSQRAKASLVDAFAYPTPAAVQAALLLAYNEFGESRDSGLWMYLGIAIRMAEDLGMHKLEGLKFKGKEGPTPKTVKRESFGGGFLTSPQDRRHAGPAAESAKRVSDDDREQEAVEQERVDTFWAIFFLDRVVSSGTGRRSALRDRDIELSFPSLDETDPKTGWPAPFPALIRIVHLYGRVADLLNCIKAPSDVTSDTPKRLAAMESQVTMFYQGLSSRLHFDAMNFQHYMKAGEGTNFVLLHFWFHTLIVLLHQPTLLKTFEGRMLQLFPNSQQLSMSSAKTIADILSYSQLMDAKASLGNPFTTQPIYIAACAFLKETAEQTATSNAQTRTSSPARRSESSRSANGTPQNGKKSASNNSSTGKRTPNLLLDQKALARHTLLATAASQHYQLCYKALQSIEKYWGGTKYILTVLDQKFEGIGDPLLYTAEEGESSMERPKPDPAFTSPGWRRKLKWGMNENHPATLPKQHAVGNGLGSPGADPGNAIGWTLTGTMNSPSTHLAWHYPSATGDAPARGQSVPSGFTPTDYDTSVNLKPPFQQPTRGVSVGARQRRPPLTDYPSTASGVSAADADLLLGLGSPYTQTNSSHQTPGNNQLSFTNQGSSSDPSSTFALTQGANNMPTTNYASPFFGQLDSQNFGDMTIQSRDVDMSLLGLDTLPWFDSYPAQDLSIDMFDPGDTLAVDTMASPTKQRPPPQPAYQATPGSILNADKDFYTSVATADREQLDSFTLPVRSGRAWQVPAGHVVRISTPDGPQVGDLNIWNLENPRERFWAARTRQLHASHVSNFDRLWSCLPYLRPLVTIIADSLSDYGVDQYGGRCHDLLGTRCDPYVNTMLTGDSYDFHCHSNLTRAVMPWGLTEFDVHDVLNVFQVTGLNGDGKYFMEASPAKKGDYIEFFAEQSLLMALSTCPGAYSITWGWGEGGGGEEGEKKSMLDCCRPLKVEVFSLKDEGVLRGWRQPQPPKYAGRHGLSTADSMAAMMDSVEMTRGWKFKQTDTEEWLPVARVPTNVHLDLMDNKKIEDPFLGFNELKCQWVAEKCWSYKIELPSITAAKKHFRHALVFDGLDTFAKVKLNGKTILESDNMWIMHRVDVSEHLQHAGPHVLEINFKPAMIEAQKIKDAHPEHKWVGFNGDMARLAVRKAQYHWGWDWGPVLMTCGPWRAVRLETYQTRVEDLQIDYDVSSNLRTVSGIITATVEGGGKLVDFKASIDGRDVFRGTTKVGSDGKAEVEFLFQNPKLWYPHGYGKQPLYKITTTVTDGQSEFHTLSKRTGFRRAELVQQPDDIGKTFYFRINGVDIFCGGSDWIPADSFTPRITEDRYRRWLQMMIDGYQVMIRVWGGGIWEEDVFYDLCDELGIMVWQDFMFGCGNYPAYPAILKSIETECVCQTRRLRHHPCMTIYAGNNEDYQVQEQSGLTYDYEDKDPDSWLRTDFPARYIYEKLLPDVVAAHSPHVPYHPGSPWGDGKITSDRTVGDMHQWNVWHGTQEKYQIFDTLGGRFNSEFGMEAFPHLDTIKWYVTDPSQLYPQSQMIDFHNKADGHERRIATYLVENFRTRTELDKFIHLTQLSQAEALMFGYRGWRRQWGQKRFCGGALVWQLNDCWPVTSWAIVDYFQRKKPAYYAMRRALAPIAIAVKRAHHDWSVVHARPAKRLDYECWVASSRLEAVTATVEVRYVSIATGKDIKTKFVQKNVDIVPNGTTEVLKGTIDNDHDEPHVLAARLWVNDELMSRDCDWPQPLKYLDLSDRGVEVKSGGGTISVNAKKPTKGLVFEEREGVLVNDSALDVVPGDEQVVSVRGLGPSDQSLGWTYLGAP</sequence>
<dbReference type="FunFam" id="2.60.120.260:FF:000118">
    <property type="entry name" value="Beta-mannosidase B"/>
    <property type="match status" value="1"/>
</dbReference>
<dbReference type="Gene3D" id="4.10.240.10">
    <property type="entry name" value="Zn(2)-C6 fungal-type DNA-binding domain"/>
    <property type="match status" value="1"/>
</dbReference>
<accession>A0A4U0TQS2</accession>
<dbReference type="PROSITE" id="PS00463">
    <property type="entry name" value="ZN2_CY6_FUNGAL_1"/>
    <property type="match status" value="1"/>
</dbReference>
<dbReference type="InterPro" id="IPR054593">
    <property type="entry name" value="Beta-mannosidase-like_N2"/>
</dbReference>
<dbReference type="Pfam" id="PF04082">
    <property type="entry name" value="Fungal_trans"/>
    <property type="match status" value="1"/>
</dbReference>
<evidence type="ECO:0000256" key="13">
    <source>
        <dbReference type="SAM" id="MobiDB-lite"/>
    </source>
</evidence>
<keyword evidence="9" id="KW-0624">Polysaccharide degradation</keyword>
<name>A0A4U0TQS2_9PEZI</name>
<feature type="region of interest" description="Disordered" evidence="13">
    <location>
        <begin position="1"/>
        <end position="39"/>
    </location>
</feature>
<comment type="similarity">
    <text evidence="10">Belongs to the glycosyl hydrolase 2 family. Beta-mannosidase B subfamily.</text>
</comment>
<dbReference type="SUPFAM" id="SSF49785">
    <property type="entry name" value="Galactose-binding domain-like"/>
    <property type="match status" value="1"/>
</dbReference>
<feature type="region of interest" description="Disordered" evidence="13">
    <location>
        <begin position="198"/>
        <end position="219"/>
    </location>
</feature>
<dbReference type="GO" id="GO:0008270">
    <property type="term" value="F:zinc ion binding"/>
    <property type="evidence" value="ECO:0007669"/>
    <property type="project" value="InterPro"/>
</dbReference>
<dbReference type="Proteomes" id="UP000308549">
    <property type="component" value="Unassembled WGS sequence"/>
</dbReference>
<reference evidence="15 16" key="1">
    <citation type="submission" date="2017-03" db="EMBL/GenBank/DDBJ databases">
        <title>Genomes of endolithic fungi from Antarctica.</title>
        <authorList>
            <person name="Coleine C."/>
            <person name="Masonjones S."/>
            <person name="Stajich J.E."/>
        </authorList>
    </citation>
    <scope>NUCLEOTIDE SEQUENCE [LARGE SCALE GENOMIC DNA]</scope>
    <source>
        <strain evidence="15 16">CCFEE 6315</strain>
    </source>
</reference>
<dbReference type="PANTHER" id="PTHR47783">
    <property type="entry name" value="ZN(II)2CYS6 TRANSCRIPTION FACTOR (EUROFUNG)-RELATED"/>
    <property type="match status" value="1"/>
</dbReference>
<evidence type="ECO:0000256" key="4">
    <source>
        <dbReference type="ARBA" id="ARBA00022723"/>
    </source>
</evidence>
<dbReference type="SUPFAM" id="SSF51445">
    <property type="entry name" value="(Trans)glycosidases"/>
    <property type="match status" value="1"/>
</dbReference>
<dbReference type="OrthoDB" id="2866996at2759"/>
<feature type="compositionally biased region" description="Basic and acidic residues" evidence="13">
    <location>
        <begin position="94"/>
        <end position="122"/>
    </location>
</feature>
<dbReference type="InterPro" id="IPR036156">
    <property type="entry name" value="Beta-gal/glucu_dom_sf"/>
</dbReference>
<dbReference type="PROSITE" id="PS50048">
    <property type="entry name" value="ZN2_CY6_FUNGAL_2"/>
    <property type="match status" value="1"/>
</dbReference>
<comment type="caution">
    <text evidence="15">The sequence shown here is derived from an EMBL/GenBank/DDBJ whole genome shotgun (WGS) entry which is preliminary data.</text>
</comment>
<dbReference type="FunFam" id="3.20.20.80:FF:000050">
    <property type="entry name" value="Beta-mannosidase B"/>
    <property type="match status" value="1"/>
</dbReference>
<dbReference type="SUPFAM" id="SSF57701">
    <property type="entry name" value="Zn2/Cys6 DNA-binding domain"/>
    <property type="match status" value="1"/>
</dbReference>
<evidence type="ECO:0000256" key="9">
    <source>
        <dbReference type="ARBA" id="ARBA00023326"/>
    </source>
</evidence>
<dbReference type="PANTHER" id="PTHR47783:SF1">
    <property type="entry name" value="ZN(II)2CYS6 TRANSCRIPTION FACTOR (EUROFUNG)"/>
    <property type="match status" value="1"/>
</dbReference>
<dbReference type="GO" id="GO:0003677">
    <property type="term" value="F:DNA binding"/>
    <property type="evidence" value="ECO:0007669"/>
    <property type="project" value="InterPro"/>
</dbReference>
<evidence type="ECO:0000256" key="12">
    <source>
        <dbReference type="ARBA" id="ARBA00041614"/>
    </source>
</evidence>
<proteinExistence type="inferred from homology"/>
<keyword evidence="6" id="KW-0539">Nucleus</keyword>
<dbReference type="EMBL" id="NAJL01000043">
    <property type="protein sequence ID" value="TKA24473.1"/>
    <property type="molecule type" value="Genomic_DNA"/>
</dbReference>
<dbReference type="Gene3D" id="2.60.40.10">
    <property type="entry name" value="Immunoglobulins"/>
    <property type="match status" value="1"/>
</dbReference>
<dbReference type="Pfam" id="PF22666">
    <property type="entry name" value="Glyco_hydro_2_N2"/>
    <property type="match status" value="1"/>
</dbReference>
<keyword evidence="5" id="KW-0378">Hydrolase</keyword>
<dbReference type="EC" id="3.2.1.25" evidence="3"/>
<dbReference type="Pfam" id="PF09347">
    <property type="entry name" value="DUF1989"/>
    <property type="match status" value="1"/>
</dbReference>
<feature type="region of interest" description="Disordered" evidence="13">
    <location>
        <begin position="855"/>
        <end position="889"/>
    </location>
</feature>
<keyword evidence="4" id="KW-0479">Metal-binding</keyword>
<dbReference type="CDD" id="cd12148">
    <property type="entry name" value="fungal_TF_MHR"/>
    <property type="match status" value="1"/>
</dbReference>
<dbReference type="GO" id="GO:0004567">
    <property type="term" value="F:beta-mannosidase activity"/>
    <property type="evidence" value="ECO:0007669"/>
    <property type="project" value="UniProtKB-EC"/>
</dbReference>
<evidence type="ECO:0000256" key="8">
    <source>
        <dbReference type="ARBA" id="ARBA00023295"/>
    </source>
</evidence>
<dbReference type="GO" id="GO:0000272">
    <property type="term" value="P:polysaccharide catabolic process"/>
    <property type="evidence" value="ECO:0007669"/>
    <property type="project" value="UniProtKB-KW"/>
</dbReference>
<feature type="compositionally biased region" description="Polar residues" evidence="13">
    <location>
        <begin position="204"/>
        <end position="219"/>
    </location>
</feature>
<evidence type="ECO:0000256" key="1">
    <source>
        <dbReference type="ARBA" id="ARBA00000829"/>
    </source>
</evidence>
<feature type="compositionally biased region" description="Polar residues" evidence="13">
    <location>
        <begin position="131"/>
        <end position="146"/>
    </location>
</feature>
<dbReference type="Pfam" id="PF00703">
    <property type="entry name" value="Glyco_hydro_2"/>
    <property type="match status" value="1"/>
</dbReference>
<comment type="catalytic activity">
    <reaction evidence="1">
        <text>Hydrolysis of terminal, non-reducing beta-D-mannose residues in beta-D-mannosides.</text>
        <dbReference type="EC" id="3.2.1.25"/>
    </reaction>
</comment>